<feature type="active site" evidence="6">
    <location>
        <position position="188"/>
    </location>
</feature>
<dbReference type="SMART" id="SM00230">
    <property type="entry name" value="CysPc"/>
    <property type="match status" value="1"/>
</dbReference>
<dbReference type="Gene3D" id="3.90.70.10">
    <property type="entry name" value="Cysteine proteinases"/>
    <property type="match status" value="1"/>
</dbReference>
<evidence type="ECO:0000256" key="6">
    <source>
        <dbReference type="PROSITE-ProRule" id="PRU00239"/>
    </source>
</evidence>
<evidence type="ECO:0000256" key="1">
    <source>
        <dbReference type="ARBA" id="ARBA00010193"/>
    </source>
</evidence>
<evidence type="ECO:0000256" key="5">
    <source>
        <dbReference type="PIRSR" id="PIRSR622684-1"/>
    </source>
</evidence>
<dbReference type="PROSITE" id="PS50203">
    <property type="entry name" value="CALPAIN_CAT"/>
    <property type="match status" value="1"/>
</dbReference>
<protein>
    <submittedName>
        <fullName evidence="8">Calpain-like protease palBory</fullName>
    </submittedName>
</protein>
<dbReference type="InterPro" id="IPR022683">
    <property type="entry name" value="Calpain_III"/>
</dbReference>
<comment type="caution">
    <text evidence="8">The sequence shown here is derived from an EMBL/GenBank/DDBJ whole genome shotgun (WGS) entry which is preliminary data.</text>
</comment>
<dbReference type="InterPro" id="IPR022684">
    <property type="entry name" value="Calpain_cysteine_protease"/>
</dbReference>
<dbReference type="SMART" id="SM00720">
    <property type="entry name" value="calpain_III"/>
    <property type="match status" value="1"/>
</dbReference>
<keyword evidence="2 6" id="KW-0645">Protease</keyword>
<name>A0A8H5YEG7_9HYPO</name>
<dbReference type="SUPFAM" id="SSF54001">
    <property type="entry name" value="Cysteine proteinases"/>
    <property type="match status" value="1"/>
</dbReference>
<gene>
    <name evidence="8" type="ORF">FMUND_9167</name>
</gene>
<feature type="domain" description="Calpain catalytic" evidence="7">
    <location>
        <begin position="123"/>
        <end position="453"/>
    </location>
</feature>
<dbReference type="InterPro" id="IPR038765">
    <property type="entry name" value="Papain-like_cys_pep_sf"/>
</dbReference>
<evidence type="ECO:0000256" key="3">
    <source>
        <dbReference type="ARBA" id="ARBA00022801"/>
    </source>
</evidence>
<dbReference type="PANTHER" id="PTHR46143:SF1">
    <property type="entry name" value="CALPAIN-7"/>
    <property type="match status" value="1"/>
</dbReference>
<evidence type="ECO:0000313" key="8">
    <source>
        <dbReference type="EMBL" id="KAF5711113.1"/>
    </source>
</evidence>
<evidence type="ECO:0000256" key="4">
    <source>
        <dbReference type="ARBA" id="ARBA00022807"/>
    </source>
</evidence>
<dbReference type="InterPro" id="IPR036213">
    <property type="entry name" value="Calpain_III_sf"/>
</dbReference>
<dbReference type="Proteomes" id="UP000544331">
    <property type="component" value="Unassembled WGS sequence"/>
</dbReference>
<dbReference type="GO" id="GO:0006508">
    <property type="term" value="P:proteolysis"/>
    <property type="evidence" value="ECO:0007669"/>
    <property type="project" value="UniProtKB-KW"/>
</dbReference>
<evidence type="ECO:0000256" key="2">
    <source>
        <dbReference type="ARBA" id="ARBA00022670"/>
    </source>
</evidence>
<feature type="active site" evidence="5 6">
    <location>
        <position position="373"/>
    </location>
</feature>
<keyword evidence="3 6" id="KW-0378">Hydrolase</keyword>
<keyword evidence="4 6" id="KW-0788">Thiol protease</keyword>
<keyword evidence="9" id="KW-1185">Reference proteome</keyword>
<dbReference type="Pfam" id="PF25435">
    <property type="entry name" value="PalB_C"/>
    <property type="match status" value="1"/>
</dbReference>
<dbReference type="PANTHER" id="PTHR46143">
    <property type="entry name" value="CALPAIN-7"/>
    <property type="match status" value="1"/>
</dbReference>
<dbReference type="OrthoDB" id="167576at2759"/>
<dbReference type="PRINTS" id="PR00704">
    <property type="entry name" value="CALPAIN"/>
</dbReference>
<dbReference type="Pfam" id="PF00648">
    <property type="entry name" value="Peptidase_C2"/>
    <property type="match status" value="1"/>
</dbReference>
<sequence>MEKRAQDHTGDPRGALHYIMARYSFIGQLTLYPYHTQATESLIRTSSGQAALDYAVQAAELYMRAAGEASTKKDGARLRLKCQQLIAQAEKLKVELTQTPSVLLRTSKLHSNLFPPWTKEPSDEEFQLLPGDEPFTDNATFTLSPRQTATFGGWKRPRDLHDYVEADDDIFMNSSSGCDLVQDVTTDCSVVASLCAAMHILTGRKSVRRVETNCLRASTDSLQQILSSILYPFDRAKGTPKVSASGKYVLKLYFNGCFRRVVIDERLPSSNSDRTLYVVDRANPQLIWPALLEKAYLKVRGGYDFPGSNSGTDLWVLTGWIPEQIFLQREDLEVDKLWRRIKNAHDSESVVVTLGTGRISAEEEDILGLIGEHDYAIMDLEMIGDSRRLLVKNPWCDGPVWKGGIPRPFDAESPTPYAASPQRQPPPSVAGSFWMTLEDVLQHFESMYLNWNPALFPHRQDHHFTWRMPPPELSSSLVRNPQYSLQSTTGGSVWILVSRHFVDEELEIARNRTDSMAAASGQLGYMSILVFENDGHRVQVSDGDVYRGPYVDSPQTLARFDTSPGRRYTIVVDQHEFPLPDYTLTLSFLSQDQLAVKEAEDAMTCTREVAGSWTRRTAGGSAACTTYATNPQYKLSLTQAGPLSVLLSTNMQDIHVHIDLVWSQGKRVQTLKARDLAGSSGEYRRGCAVVNIPQIDAGVYTVVCSTFDQGQSADFVLRISSMANVEVQPVPADAAGRLRKTLSPFQLSDGEEVRRAQLSASWLTRMSVTARSVTSPGIDPSNRPSSTLMVRVSVAHGWDPERITIATSGDGEYEELKTIVRTPELDMEPARIQREGMWLVIESMGAPQIGERIEIEIHSDGPVNVGPWALV</sequence>
<dbReference type="EMBL" id="JAAOAN010000317">
    <property type="protein sequence ID" value="KAF5711113.1"/>
    <property type="molecule type" value="Genomic_DNA"/>
</dbReference>
<organism evidence="8 9">
    <name type="scientific">Fusarium mundagurra</name>
    <dbReference type="NCBI Taxonomy" id="1567541"/>
    <lineage>
        <taxon>Eukaryota</taxon>
        <taxon>Fungi</taxon>
        <taxon>Dikarya</taxon>
        <taxon>Ascomycota</taxon>
        <taxon>Pezizomycotina</taxon>
        <taxon>Sordariomycetes</taxon>
        <taxon>Hypocreomycetidae</taxon>
        <taxon>Hypocreales</taxon>
        <taxon>Nectriaceae</taxon>
        <taxon>Fusarium</taxon>
        <taxon>Fusarium fujikuroi species complex</taxon>
    </lineage>
</organism>
<accession>A0A8H5YEG7</accession>
<dbReference type="AlphaFoldDB" id="A0A8H5YEG7"/>
<dbReference type="Gene3D" id="2.60.120.380">
    <property type="match status" value="1"/>
</dbReference>
<dbReference type="GO" id="GO:0004198">
    <property type="term" value="F:calcium-dependent cysteine-type endopeptidase activity"/>
    <property type="evidence" value="ECO:0007669"/>
    <property type="project" value="InterPro"/>
</dbReference>
<evidence type="ECO:0000313" key="9">
    <source>
        <dbReference type="Proteomes" id="UP000544331"/>
    </source>
</evidence>
<evidence type="ECO:0000259" key="7">
    <source>
        <dbReference type="PROSITE" id="PS50203"/>
    </source>
</evidence>
<feature type="active site" evidence="5 6">
    <location>
        <position position="393"/>
    </location>
</feature>
<dbReference type="InterPro" id="IPR001300">
    <property type="entry name" value="Peptidase_C2_calpain_cat"/>
</dbReference>
<reference evidence="8 9" key="1">
    <citation type="submission" date="2020-05" db="EMBL/GenBank/DDBJ databases">
        <title>Identification and distribution of gene clusters putatively required for synthesis of sphingolipid metabolism inhibitors in phylogenetically diverse species of the filamentous fungus Fusarium.</title>
        <authorList>
            <person name="Kim H.-S."/>
            <person name="Busman M."/>
            <person name="Brown D.W."/>
            <person name="Divon H."/>
            <person name="Uhlig S."/>
            <person name="Proctor R.H."/>
        </authorList>
    </citation>
    <scope>NUCLEOTIDE SEQUENCE [LARGE SCALE GENOMIC DNA]</scope>
    <source>
        <strain evidence="8 9">NRRL 66235</strain>
    </source>
</reference>
<dbReference type="InterPro" id="IPR051297">
    <property type="entry name" value="PalB/RIM13"/>
</dbReference>
<proteinExistence type="inferred from homology"/>
<dbReference type="SUPFAM" id="SSF49758">
    <property type="entry name" value="Calpain large subunit, middle domain (domain III)"/>
    <property type="match status" value="2"/>
</dbReference>
<comment type="similarity">
    <text evidence="1">Belongs to the peptidase C2 family. PalB/RIM13 subfamily.</text>
</comment>